<keyword evidence="5" id="KW-0963">Cytoplasm</keyword>
<evidence type="ECO:0000313" key="13">
    <source>
        <dbReference type="Proteomes" id="UP001165042"/>
    </source>
</evidence>
<evidence type="ECO:0000256" key="11">
    <source>
        <dbReference type="ARBA" id="ARBA00031350"/>
    </source>
</evidence>
<evidence type="ECO:0000256" key="7">
    <source>
        <dbReference type="ARBA" id="ARBA00022679"/>
    </source>
</evidence>
<dbReference type="PANTHER" id="PTHR11579:SF0">
    <property type="entry name" value="PROTEIN-L-ISOASPARTATE(D-ASPARTATE) O-METHYLTRANSFERASE"/>
    <property type="match status" value="1"/>
</dbReference>
<accession>A0A9W6V7R0</accession>
<reference evidence="12" key="1">
    <citation type="submission" date="2023-02" db="EMBL/GenBank/DDBJ databases">
        <title>Actinokineospora globicatena NBRC 15670.</title>
        <authorList>
            <person name="Ichikawa N."/>
            <person name="Sato H."/>
            <person name="Tonouchi N."/>
        </authorList>
    </citation>
    <scope>NUCLEOTIDE SEQUENCE</scope>
    <source>
        <strain evidence="12">NBRC 15670</strain>
    </source>
</reference>
<dbReference type="InterPro" id="IPR000682">
    <property type="entry name" value="PCMT"/>
</dbReference>
<dbReference type="Gene3D" id="3.40.50.150">
    <property type="entry name" value="Vaccinia Virus protein VP39"/>
    <property type="match status" value="1"/>
</dbReference>
<evidence type="ECO:0000256" key="5">
    <source>
        <dbReference type="ARBA" id="ARBA00022490"/>
    </source>
</evidence>
<evidence type="ECO:0000256" key="10">
    <source>
        <dbReference type="ARBA" id="ARBA00031323"/>
    </source>
</evidence>
<keyword evidence="7" id="KW-0808">Transferase</keyword>
<proteinExistence type="inferred from homology"/>
<evidence type="ECO:0000256" key="3">
    <source>
        <dbReference type="ARBA" id="ARBA00011890"/>
    </source>
</evidence>
<evidence type="ECO:0000313" key="12">
    <source>
        <dbReference type="EMBL" id="GLW91607.1"/>
    </source>
</evidence>
<dbReference type="CDD" id="cd02440">
    <property type="entry name" value="AdoMet_MTases"/>
    <property type="match status" value="1"/>
</dbReference>
<keyword evidence="8" id="KW-0949">S-adenosyl-L-methionine</keyword>
<name>A0A9W6V7R0_9PSEU</name>
<organism evidence="12 13">
    <name type="scientific">Actinokineospora globicatena</name>
    <dbReference type="NCBI Taxonomy" id="103729"/>
    <lineage>
        <taxon>Bacteria</taxon>
        <taxon>Bacillati</taxon>
        <taxon>Actinomycetota</taxon>
        <taxon>Actinomycetes</taxon>
        <taxon>Pseudonocardiales</taxon>
        <taxon>Pseudonocardiaceae</taxon>
        <taxon>Actinokineospora</taxon>
    </lineage>
</organism>
<evidence type="ECO:0000256" key="9">
    <source>
        <dbReference type="ARBA" id="ARBA00030757"/>
    </source>
</evidence>
<dbReference type="GO" id="GO:0005737">
    <property type="term" value="C:cytoplasm"/>
    <property type="evidence" value="ECO:0007669"/>
    <property type="project" value="UniProtKB-SubCell"/>
</dbReference>
<keyword evidence="6" id="KW-0489">Methyltransferase</keyword>
<dbReference type="GO" id="GO:0004719">
    <property type="term" value="F:protein-L-isoaspartate (D-aspartate) O-methyltransferase activity"/>
    <property type="evidence" value="ECO:0007669"/>
    <property type="project" value="UniProtKB-EC"/>
</dbReference>
<evidence type="ECO:0000256" key="8">
    <source>
        <dbReference type="ARBA" id="ARBA00022691"/>
    </source>
</evidence>
<dbReference type="Proteomes" id="UP001165042">
    <property type="component" value="Unassembled WGS sequence"/>
</dbReference>
<evidence type="ECO:0000256" key="1">
    <source>
        <dbReference type="ARBA" id="ARBA00004496"/>
    </source>
</evidence>
<comment type="similarity">
    <text evidence="2">Belongs to the methyltransferase superfamily. L-isoaspartyl/D-aspartyl protein methyltransferase family.</text>
</comment>
<dbReference type="EC" id="2.1.1.77" evidence="3"/>
<evidence type="ECO:0000256" key="2">
    <source>
        <dbReference type="ARBA" id="ARBA00005369"/>
    </source>
</evidence>
<evidence type="ECO:0000256" key="4">
    <source>
        <dbReference type="ARBA" id="ARBA00013346"/>
    </source>
</evidence>
<dbReference type="EMBL" id="BSSD01000003">
    <property type="protein sequence ID" value="GLW91607.1"/>
    <property type="molecule type" value="Genomic_DNA"/>
</dbReference>
<sequence length="380" mass="40534">MRGMTWRGLARGLAEEIAAEGVPVSPDLRRAVVETPRHVFVPWFYTQGPDRAWVRTGDGDEDWLAAVYRNQPLVTELATTGAGDRVTVSSSTKPGLMVRMLEALDLADGHRVLEIGTGTGYNAALLCHRLGEGRVFSVDIGAGLVVAAGERLRALGLSPVLEVGDGRRGLPGHAPFDRVVATCSVPVVPWAWAEQVRVGGLVLVDFKPSVHAGNLVLLERTADGLTGRFLPRWAGFMAARGADVAPEGVRVHGDPASGARSETVLAAAPWMELVPWFLAQAGMPGEVSVGYSGSGWATLSAVDGSWAWARMRGDGAREVRQGGPARLWDRVEAAHGEWAALGRPGWDRLGLTVTGDGVHRVWLDDPGSGFEWVFAGPTVH</sequence>
<evidence type="ECO:0000256" key="6">
    <source>
        <dbReference type="ARBA" id="ARBA00022603"/>
    </source>
</evidence>
<keyword evidence="13" id="KW-1185">Reference proteome</keyword>
<dbReference type="InterPro" id="IPR029063">
    <property type="entry name" value="SAM-dependent_MTases_sf"/>
</dbReference>
<comment type="caution">
    <text evidence="12">The sequence shown here is derived from an EMBL/GenBank/DDBJ whole genome shotgun (WGS) entry which is preliminary data.</text>
</comment>
<dbReference type="Pfam" id="PF01135">
    <property type="entry name" value="PCMT"/>
    <property type="match status" value="1"/>
</dbReference>
<dbReference type="AlphaFoldDB" id="A0A9W6V7R0"/>
<gene>
    <name evidence="12" type="primary">pcm</name>
    <name evidence="12" type="ORF">Aglo03_24230</name>
</gene>
<dbReference type="SUPFAM" id="SSF53335">
    <property type="entry name" value="S-adenosyl-L-methionine-dependent methyltransferases"/>
    <property type="match status" value="1"/>
</dbReference>
<protein>
    <recommendedName>
        <fullName evidence="4">Protein-L-isoaspartate O-methyltransferase</fullName>
        <ecNumber evidence="3">2.1.1.77</ecNumber>
    </recommendedName>
    <alternativeName>
        <fullName evidence="11">L-isoaspartyl protein carboxyl methyltransferase</fullName>
    </alternativeName>
    <alternativeName>
        <fullName evidence="9">Protein L-isoaspartyl methyltransferase</fullName>
    </alternativeName>
    <alternativeName>
        <fullName evidence="10">Protein-beta-aspartate methyltransferase</fullName>
    </alternativeName>
</protein>
<comment type="subcellular location">
    <subcellularLocation>
        <location evidence="1">Cytoplasm</location>
    </subcellularLocation>
</comment>
<dbReference type="GO" id="GO:0032259">
    <property type="term" value="P:methylation"/>
    <property type="evidence" value="ECO:0007669"/>
    <property type="project" value="UniProtKB-KW"/>
</dbReference>
<dbReference type="PANTHER" id="PTHR11579">
    <property type="entry name" value="PROTEIN-L-ISOASPARTATE O-METHYLTRANSFERASE"/>
    <property type="match status" value="1"/>
</dbReference>